<keyword evidence="4 7" id="KW-0540">Nuclease</keyword>
<dbReference type="Proteomes" id="UP000823890">
    <property type="component" value="Unassembled WGS sequence"/>
</dbReference>
<evidence type="ECO:0000256" key="8">
    <source>
        <dbReference type="SAM" id="MobiDB-lite"/>
    </source>
</evidence>
<organism evidence="11 12">
    <name type="scientific">Candidatus Mediterraneibacter faecipullorum</name>
    <dbReference type="NCBI Taxonomy" id="2838670"/>
    <lineage>
        <taxon>Bacteria</taxon>
        <taxon>Bacillati</taxon>
        <taxon>Bacillota</taxon>
        <taxon>Clostridia</taxon>
        <taxon>Lachnospirales</taxon>
        <taxon>Lachnospiraceae</taxon>
        <taxon>Mediterraneibacter</taxon>
    </lineage>
</organism>
<accession>A0A9D2NQZ0</accession>
<evidence type="ECO:0000313" key="11">
    <source>
        <dbReference type="EMBL" id="HJC35379.1"/>
    </source>
</evidence>
<comment type="caution">
    <text evidence="11">The sequence shown here is derived from an EMBL/GenBank/DDBJ whole genome shotgun (WGS) entry which is preliminary data.</text>
</comment>
<dbReference type="InterPro" id="IPR029052">
    <property type="entry name" value="Metallo-depent_PP-like"/>
</dbReference>
<feature type="region of interest" description="Disordered" evidence="8">
    <location>
        <begin position="371"/>
        <end position="392"/>
    </location>
</feature>
<dbReference type="PANTHER" id="PTHR30337:SF0">
    <property type="entry name" value="NUCLEASE SBCCD SUBUNIT D"/>
    <property type="match status" value="1"/>
</dbReference>
<evidence type="ECO:0000256" key="2">
    <source>
        <dbReference type="ARBA" id="ARBA00011322"/>
    </source>
</evidence>
<name>A0A9D2NQZ0_9FIRM</name>
<dbReference type="InterPro" id="IPR004843">
    <property type="entry name" value="Calcineurin-like_PHP"/>
</dbReference>
<keyword evidence="5 7" id="KW-0378">Hydrolase</keyword>
<protein>
    <recommendedName>
        <fullName evidence="3 7">Nuclease SbcCD subunit D</fullName>
    </recommendedName>
</protein>
<dbReference type="GO" id="GO:0008408">
    <property type="term" value="F:3'-5' exonuclease activity"/>
    <property type="evidence" value="ECO:0007669"/>
    <property type="project" value="InterPro"/>
</dbReference>
<keyword evidence="7" id="KW-0233">DNA recombination</keyword>
<dbReference type="GO" id="GO:0004519">
    <property type="term" value="F:endonuclease activity"/>
    <property type="evidence" value="ECO:0007669"/>
    <property type="project" value="UniProtKB-KW"/>
</dbReference>
<keyword evidence="6 7" id="KW-0269">Exonuclease</keyword>
<dbReference type="InterPro" id="IPR050535">
    <property type="entry name" value="DNA_Repair-Maintenance_Comp"/>
</dbReference>
<evidence type="ECO:0000256" key="4">
    <source>
        <dbReference type="ARBA" id="ARBA00022722"/>
    </source>
</evidence>
<evidence type="ECO:0000256" key="1">
    <source>
        <dbReference type="ARBA" id="ARBA00010555"/>
    </source>
</evidence>
<dbReference type="InterPro" id="IPR041796">
    <property type="entry name" value="Mre11_N"/>
</dbReference>
<comment type="similarity">
    <text evidence="1 7">Belongs to the SbcD family.</text>
</comment>
<reference evidence="11" key="1">
    <citation type="journal article" date="2021" name="PeerJ">
        <title>Extensive microbial diversity within the chicken gut microbiome revealed by metagenomics and culture.</title>
        <authorList>
            <person name="Gilroy R."/>
            <person name="Ravi A."/>
            <person name="Getino M."/>
            <person name="Pursley I."/>
            <person name="Horton D.L."/>
            <person name="Alikhan N.F."/>
            <person name="Baker D."/>
            <person name="Gharbi K."/>
            <person name="Hall N."/>
            <person name="Watson M."/>
            <person name="Adriaenssens E.M."/>
            <person name="Foster-Nyarko E."/>
            <person name="Jarju S."/>
            <person name="Secka A."/>
            <person name="Antonio M."/>
            <person name="Oren A."/>
            <person name="Chaudhuri R.R."/>
            <person name="La Ragione R."/>
            <person name="Hildebrand F."/>
            <person name="Pallen M.J."/>
        </authorList>
    </citation>
    <scope>NUCLEOTIDE SEQUENCE</scope>
    <source>
        <strain evidence="11">ChiW19-954</strain>
    </source>
</reference>
<dbReference type="CDD" id="cd00840">
    <property type="entry name" value="MPP_Mre11_N"/>
    <property type="match status" value="1"/>
</dbReference>
<evidence type="ECO:0000256" key="6">
    <source>
        <dbReference type="ARBA" id="ARBA00022839"/>
    </source>
</evidence>
<dbReference type="PANTHER" id="PTHR30337">
    <property type="entry name" value="COMPONENT OF ATP-DEPENDENT DSDNA EXONUCLEASE"/>
    <property type="match status" value="1"/>
</dbReference>
<evidence type="ECO:0000259" key="9">
    <source>
        <dbReference type="Pfam" id="PF00149"/>
    </source>
</evidence>
<feature type="domain" description="Calcineurin-like phosphoesterase" evidence="9">
    <location>
        <begin position="1"/>
        <end position="228"/>
    </location>
</feature>
<dbReference type="Pfam" id="PF12320">
    <property type="entry name" value="SbcD_C"/>
    <property type="match status" value="1"/>
</dbReference>
<dbReference type="GO" id="GO:0006260">
    <property type="term" value="P:DNA replication"/>
    <property type="evidence" value="ECO:0007669"/>
    <property type="project" value="UniProtKB-KW"/>
</dbReference>
<dbReference type="NCBIfam" id="TIGR00619">
    <property type="entry name" value="sbcd"/>
    <property type="match status" value="1"/>
</dbReference>
<dbReference type="SUPFAM" id="SSF56300">
    <property type="entry name" value="Metallo-dependent phosphatases"/>
    <property type="match status" value="1"/>
</dbReference>
<gene>
    <name evidence="7" type="primary">sbcD</name>
    <name evidence="11" type="ORF">H9758_12460</name>
</gene>
<keyword evidence="7" id="KW-0235">DNA replication</keyword>
<evidence type="ECO:0000256" key="7">
    <source>
        <dbReference type="RuleBase" id="RU363069"/>
    </source>
</evidence>
<dbReference type="InterPro" id="IPR026843">
    <property type="entry name" value="SbcD_C"/>
</dbReference>
<feature type="domain" description="Nuclease SbcCD subunit D C-terminal" evidence="10">
    <location>
        <begin position="279"/>
        <end position="367"/>
    </location>
</feature>
<comment type="subunit">
    <text evidence="2 7">Heterodimer of SbcC and SbcD.</text>
</comment>
<proteinExistence type="inferred from homology"/>
<comment type="function">
    <text evidence="7">SbcCD cleaves DNA hairpin structures. These structures can inhibit DNA replication and are intermediates in certain DNA recombination reactions. The complex acts as a 3'-&gt;5' double strand exonuclease that can open hairpins. It also has a 5' single-strand endonuclease activity.</text>
</comment>
<evidence type="ECO:0000259" key="10">
    <source>
        <dbReference type="Pfam" id="PF12320"/>
    </source>
</evidence>
<sequence length="392" mass="44687">MRFFHLSDLHIGKQLHHYNLREDQEYILGEVISYVKKLHPDAVVIAGDIYDKSVPSGEAVTVFDDFLTRLSETEPAVPILIISGNHDSARRLDYASRLLGSHHIYIAGKVPETEDEHLRKITLQDEYGNVHFWLLPFLKPGYVRGLCGGELPESYTDAVRTVLEREQIDPAERNVLVSHQFYTGKNTGTGETVTPETCDSEVLSVGGIDNVDITVLKDFDYAALGHLHGAQQVGYEHIRYCGTLLKYSVSESGQEKSLHMVELGDKGTPVRVEKLPLHPLRDVRKLRGELSAIINAAEPEHREDYVSVTLTDEIDPYKPKEQLEKVYSHILEVRMDNERTRQKLEFGEEELRMEDPVQMFSDFFREMQGRGMSEEETKFTEQVFDKAKGDAR</sequence>
<dbReference type="EMBL" id="DWWO01000147">
    <property type="protein sequence ID" value="HJC35379.1"/>
    <property type="molecule type" value="Genomic_DNA"/>
</dbReference>
<dbReference type="AlphaFoldDB" id="A0A9D2NQZ0"/>
<evidence type="ECO:0000256" key="5">
    <source>
        <dbReference type="ARBA" id="ARBA00022801"/>
    </source>
</evidence>
<keyword evidence="7" id="KW-0255">Endonuclease</keyword>
<evidence type="ECO:0000313" key="12">
    <source>
        <dbReference type="Proteomes" id="UP000823890"/>
    </source>
</evidence>
<evidence type="ECO:0000256" key="3">
    <source>
        <dbReference type="ARBA" id="ARBA00013365"/>
    </source>
</evidence>
<reference evidence="11" key="2">
    <citation type="submission" date="2021-04" db="EMBL/GenBank/DDBJ databases">
        <authorList>
            <person name="Gilroy R."/>
        </authorList>
    </citation>
    <scope>NUCLEOTIDE SEQUENCE</scope>
    <source>
        <strain evidence="11">ChiW19-954</strain>
    </source>
</reference>
<dbReference type="GO" id="GO:0006310">
    <property type="term" value="P:DNA recombination"/>
    <property type="evidence" value="ECO:0007669"/>
    <property type="project" value="UniProtKB-KW"/>
</dbReference>
<dbReference type="InterPro" id="IPR004593">
    <property type="entry name" value="SbcD"/>
</dbReference>
<dbReference type="Gene3D" id="3.60.21.10">
    <property type="match status" value="1"/>
</dbReference>
<dbReference type="Pfam" id="PF00149">
    <property type="entry name" value="Metallophos"/>
    <property type="match status" value="1"/>
</dbReference>